<dbReference type="EMBL" id="KQ998135">
    <property type="protein sequence ID" value="KZV43316.1"/>
    <property type="molecule type" value="Genomic_DNA"/>
</dbReference>
<organism evidence="2 3">
    <name type="scientific">Dorcoceras hygrometricum</name>
    <dbReference type="NCBI Taxonomy" id="472368"/>
    <lineage>
        <taxon>Eukaryota</taxon>
        <taxon>Viridiplantae</taxon>
        <taxon>Streptophyta</taxon>
        <taxon>Embryophyta</taxon>
        <taxon>Tracheophyta</taxon>
        <taxon>Spermatophyta</taxon>
        <taxon>Magnoliopsida</taxon>
        <taxon>eudicotyledons</taxon>
        <taxon>Gunneridae</taxon>
        <taxon>Pentapetalae</taxon>
        <taxon>asterids</taxon>
        <taxon>lamiids</taxon>
        <taxon>Lamiales</taxon>
        <taxon>Gesneriaceae</taxon>
        <taxon>Didymocarpoideae</taxon>
        <taxon>Trichosporeae</taxon>
        <taxon>Loxocarpinae</taxon>
        <taxon>Dorcoceras</taxon>
    </lineage>
</organism>
<evidence type="ECO:0000313" key="3">
    <source>
        <dbReference type="Proteomes" id="UP000250235"/>
    </source>
</evidence>
<feature type="region of interest" description="Disordered" evidence="1">
    <location>
        <begin position="1"/>
        <end position="101"/>
    </location>
</feature>
<evidence type="ECO:0000313" key="2">
    <source>
        <dbReference type="EMBL" id="KZV43316.1"/>
    </source>
</evidence>
<sequence length="232" mass="26443">MGKKFARGTLSSADDEDQINSDFKRENKKRALNSSMRQPARSKDQLNENQNGEKLANRGTLSSEDDEDQFNSGCKREEKKRALNNSMRQPARSKDQLSANQNGEKLASWLRSRDKGSLAHPDLVKSEIIELYRSTPNSRIRPVHTVPLTNPDFHQTSRTRVQFSSYLMLAKRRRISSTQPTPNLIHIERHHIANNQPVSTRVIQNDIVSPPYHGNPLKCARDRSGHPDLTQI</sequence>
<keyword evidence="3" id="KW-1185">Reference proteome</keyword>
<dbReference type="AlphaFoldDB" id="A0A2Z7C8X8"/>
<dbReference type="Proteomes" id="UP000250235">
    <property type="component" value="Unassembled WGS sequence"/>
</dbReference>
<accession>A0A2Z7C8X8</accession>
<evidence type="ECO:0000256" key="1">
    <source>
        <dbReference type="SAM" id="MobiDB-lite"/>
    </source>
</evidence>
<name>A0A2Z7C8X8_9LAMI</name>
<protein>
    <submittedName>
        <fullName evidence="2">GLUCAN SYNTHASE-LIKE 9 family protein</fullName>
    </submittedName>
</protein>
<gene>
    <name evidence="2" type="ORF">F511_33414</name>
</gene>
<proteinExistence type="predicted"/>
<reference evidence="2 3" key="1">
    <citation type="journal article" date="2015" name="Proc. Natl. Acad. Sci. U.S.A.">
        <title>The resurrection genome of Boea hygrometrica: A blueprint for survival of dehydration.</title>
        <authorList>
            <person name="Xiao L."/>
            <person name="Yang G."/>
            <person name="Zhang L."/>
            <person name="Yang X."/>
            <person name="Zhao S."/>
            <person name="Ji Z."/>
            <person name="Zhou Q."/>
            <person name="Hu M."/>
            <person name="Wang Y."/>
            <person name="Chen M."/>
            <person name="Xu Y."/>
            <person name="Jin H."/>
            <person name="Xiao X."/>
            <person name="Hu G."/>
            <person name="Bao F."/>
            <person name="Hu Y."/>
            <person name="Wan P."/>
            <person name="Li L."/>
            <person name="Deng X."/>
            <person name="Kuang T."/>
            <person name="Xiang C."/>
            <person name="Zhu J.K."/>
            <person name="Oliver M.J."/>
            <person name="He Y."/>
        </authorList>
    </citation>
    <scope>NUCLEOTIDE SEQUENCE [LARGE SCALE GENOMIC DNA]</scope>
    <source>
        <strain evidence="3">cv. XS01</strain>
    </source>
</reference>